<name>A0ABU9AZ66_9BACT</name>
<evidence type="ECO:0000313" key="2">
    <source>
        <dbReference type="Proteomes" id="UP001371305"/>
    </source>
</evidence>
<protein>
    <submittedName>
        <fullName evidence="1">Uncharacterized protein</fullName>
    </submittedName>
</protein>
<evidence type="ECO:0000313" key="1">
    <source>
        <dbReference type="EMBL" id="MEK7953064.1"/>
    </source>
</evidence>
<organism evidence="1 2">
    <name type="scientific">Luteolibacter soli</name>
    <dbReference type="NCBI Taxonomy" id="3135280"/>
    <lineage>
        <taxon>Bacteria</taxon>
        <taxon>Pseudomonadati</taxon>
        <taxon>Verrucomicrobiota</taxon>
        <taxon>Verrucomicrobiia</taxon>
        <taxon>Verrucomicrobiales</taxon>
        <taxon>Verrucomicrobiaceae</taxon>
        <taxon>Luteolibacter</taxon>
    </lineage>
</organism>
<dbReference type="EMBL" id="JBBUKT010000009">
    <property type="protein sequence ID" value="MEK7953064.1"/>
    <property type="molecule type" value="Genomic_DNA"/>
</dbReference>
<comment type="caution">
    <text evidence="1">The sequence shown here is derived from an EMBL/GenBank/DDBJ whole genome shotgun (WGS) entry which is preliminary data.</text>
</comment>
<keyword evidence="2" id="KW-1185">Reference proteome</keyword>
<dbReference type="Proteomes" id="UP001371305">
    <property type="component" value="Unassembled WGS sequence"/>
</dbReference>
<dbReference type="RefSeq" id="WP_341406826.1">
    <property type="nucleotide sequence ID" value="NZ_JBBUKT010000009.1"/>
</dbReference>
<proteinExistence type="predicted"/>
<reference evidence="1 2" key="1">
    <citation type="submission" date="2024-04" db="EMBL/GenBank/DDBJ databases">
        <title>Luteolibacter sp. isolated from soil.</title>
        <authorList>
            <person name="An J."/>
        </authorList>
    </citation>
    <scope>NUCLEOTIDE SEQUENCE [LARGE SCALE GENOMIC DNA]</scope>
    <source>
        <strain evidence="1 2">Y139</strain>
    </source>
</reference>
<accession>A0ABU9AZ66</accession>
<gene>
    <name evidence="1" type="ORF">WKV53_21295</name>
</gene>
<sequence>MKSKQKNFAGISIDHVLIALLVALLISMIVRAHSQANAEQETGLHVFDSYAKAAL</sequence>